<dbReference type="SUPFAM" id="SSF54403">
    <property type="entry name" value="Cystatin/monellin"/>
    <property type="match status" value="1"/>
</dbReference>
<evidence type="ECO:0000259" key="2">
    <source>
        <dbReference type="Pfam" id="PF12682"/>
    </source>
</evidence>
<dbReference type="Gene3D" id="3.10.450.10">
    <property type="match status" value="1"/>
</dbReference>
<dbReference type="SUPFAM" id="SSF52218">
    <property type="entry name" value="Flavoproteins"/>
    <property type="match status" value="1"/>
</dbReference>
<dbReference type="RefSeq" id="WP_014545520.1">
    <property type="nucleotide sequence ID" value="NC_013410.1"/>
</dbReference>
<sequence length="300" mass="32276">MSRKLKLSLAMASVVTASVMFAGCNEEQPKAESKTAQSEVQNAPAVKSAKSVVVYYSQTGATKKLAQIFKSTRNADEFELTLVKPYPSTYDSTIAAVRAERESKQWPALVNAKLDVAKYDTVFIGYPIMFGTFTPPIYSFLDANDLSGKVVVPFCTYGSGGRKASAAELKTLEPNANVTLAYGISNKRINAEKGIETATREVEGFFADLATGKTDEILMGGYSGQRPLTADDSAAFAEATKDYAYLNLKPLSVSSQVVAGMNYLFVCEMKAFGGPATQTNVKIFKPLPGQGEAQLIAVEK</sequence>
<keyword evidence="1" id="KW-0732">Signal</keyword>
<reference evidence="4" key="3">
    <citation type="submission" date="2010-08" db="EMBL/GenBank/DDBJ databases">
        <authorList>
            <person name="Durkin A.S."/>
            <person name="Nelson K.E."/>
            <person name="Morrison M."/>
            <person name="Forsberg C.W."/>
            <person name="Wilson D.B."/>
            <person name="Russell J.B."/>
            <person name="Cann I.K.O."/>
            <person name="Mackie R.I."/>
            <person name="White B.A."/>
        </authorList>
    </citation>
    <scope>NUCLEOTIDE SEQUENCE</scope>
    <source>
        <strain evidence="4">S85</strain>
    </source>
</reference>
<feature type="domain" description="Flavodoxin-like" evidence="2">
    <location>
        <begin position="50"/>
        <end position="179"/>
    </location>
</feature>
<feature type="signal peptide" evidence="1">
    <location>
        <begin position="1"/>
        <end position="22"/>
    </location>
</feature>
<dbReference type="OrthoDB" id="9806505at2"/>
<dbReference type="HOGENOM" id="CLU_1151019_0_0_0"/>
<reference evidence="5" key="2">
    <citation type="submission" date="2010-08" db="EMBL/GenBank/DDBJ databases">
        <title>Complete sequence of Fibrobacter succinogenes subsp. succinogenes S85.</title>
        <authorList>
            <person name="Durkin A.S."/>
            <person name="Nelson K.E."/>
            <person name="Morrison M."/>
            <person name="Forsberg C.W."/>
            <person name="Wilson D.B."/>
            <person name="Russell J.B."/>
            <person name="Cann I.K.O."/>
            <person name="Mackie R.I."/>
            <person name="White B.A."/>
        </authorList>
    </citation>
    <scope>NUCLEOTIDE SEQUENCE [LARGE SCALE GENOMIC DNA]</scope>
    <source>
        <strain evidence="5">ATCC 19169 / S85</strain>
    </source>
</reference>
<evidence type="ECO:0000256" key="1">
    <source>
        <dbReference type="SAM" id="SignalP"/>
    </source>
</evidence>
<organism evidence="4 5">
    <name type="scientific">Fibrobacter succinogenes (strain ATCC 19169 / S85)</name>
    <dbReference type="NCBI Taxonomy" id="59374"/>
    <lineage>
        <taxon>Bacteria</taxon>
        <taxon>Pseudomonadati</taxon>
        <taxon>Fibrobacterota</taxon>
        <taxon>Fibrobacteria</taxon>
        <taxon>Fibrobacterales</taxon>
        <taxon>Fibrobacteraceae</taxon>
        <taxon>Fibrobacter</taxon>
    </lineage>
</organism>
<dbReference type="AlphaFoldDB" id="C9RMY8"/>
<reference evidence="3 6" key="1">
    <citation type="submission" date="2009-10" db="EMBL/GenBank/DDBJ databases">
        <title>Complete sequence of Fibrobacter succinogenes subsp. succinogenes S85.</title>
        <authorList>
            <consortium name="US DOE Joint Genome Institute"/>
            <person name="Lucas S."/>
            <person name="Copeland A."/>
            <person name="Lapidus A."/>
            <person name="Glavina del Rio T."/>
            <person name="Tice H."/>
            <person name="Bruce D."/>
            <person name="Goodwin L."/>
            <person name="Pitluck S."/>
            <person name="Chertkov O."/>
            <person name="Detter J.C."/>
            <person name="Han C."/>
            <person name="Tapia R."/>
            <person name="Larimer F."/>
            <person name="Land M."/>
            <person name="Hauser L."/>
            <person name="Kyrpides N."/>
            <person name="Mikhailova N."/>
            <person name="Weimer P.J."/>
            <person name="Stevenson D.M."/>
            <person name="Boyum J."/>
            <person name="Brumm P.I."/>
            <person name="Mead D."/>
        </authorList>
    </citation>
    <scope>NUCLEOTIDE SEQUENCE [LARGE SCALE GENOMIC DNA]</scope>
    <source>
        <strain evidence="6">ATCC 19169 / S85</strain>
        <strain evidence="3">S85</strain>
    </source>
</reference>
<dbReference type="InterPro" id="IPR029039">
    <property type="entry name" value="Flavoprotein-like_sf"/>
</dbReference>
<keyword evidence="4" id="KW-0449">Lipoprotein</keyword>
<evidence type="ECO:0000313" key="4">
    <source>
        <dbReference type="EMBL" id="ADL27260.1"/>
    </source>
</evidence>
<keyword evidence="6" id="KW-1185">Reference proteome</keyword>
<proteinExistence type="predicted"/>
<dbReference type="eggNOG" id="COG0716">
    <property type="taxonomic scope" value="Bacteria"/>
</dbReference>
<dbReference type="Pfam" id="PF12682">
    <property type="entry name" value="Flavodoxin_4"/>
    <property type="match status" value="1"/>
</dbReference>
<evidence type="ECO:0000313" key="5">
    <source>
        <dbReference type="Proteomes" id="UP000000517"/>
    </source>
</evidence>
<dbReference type="InterPro" id="IPR008254">
    <property type="entry name" value="Flavodoxin/NO_synth"/>
</dbReference>
<dbReference type="Gene3D" id="3.40.50.360">
    <property type="match status" value="1"/>
</dbReference>
<accession>C9RMY8</accession>
<protein>
    <submittedName>
        <fullName evidence="4">Putative lipoprotein</fullName>
    </submittedName>
</protein>
<dbReference type="EMBL" id="CP002158">
    <property type="protein sequence ID" value="ADL27260.1"/>
    <property type="molecule type" value="Genomic_DNA"/>
</dbReference>
<evidence type="ECO:0000313" key="3">
    <source>
        <dbReference type="EMBL" id="ACX74366.1"/>
    </source>
</evidence>
<dbReference type="KEGG" id="fsu:Fisuc_0756"/>
<evidence type="ECO:0000313" key="6">
    <source>
        <dbReference type="Proteomes" id="UP000001497"/>
    </source>
</evidence>
<dbReference type="Proteomes" id="UP000000517">
    <property type="component" value="Chromosome"/>
</dbReference>
<name>C9RMY8_FIBSS</name>
<dbReference type="InterPro" id="IPR046350">
    <property type="entry name" value="Cystatin_sf"/>
</dbReference>
<dbReference type="PROSITE" id="PS51257">
    <property type="entry name" value="PROKAR_LIPOPROTEIN"/>
    <property type="match status" value="1"/>
</dbReference>
<dbReference type="KEGG" id="fsc:FSU_1194"/>
<dbReference type="PANTHER" id="PTHR39201">
    <property type="entry name" value="EXPORTED PROTEIN-RELATED"/>
    <property type="match status" value="1"/>
</dbReference>
<dbReference type="GO" id="GO:0010181">
    <property type="term" value="F:FMN binding"/>
    <property type="evidence" value="ECO:0007669"/>
    <property type="project" value="InterPro"/>
</dbReference>
<feature type="chain" id="PRO_5003000276" evidence="1">
    <location>
        <begin position="23"/>
        <end position="300"/>
    </location>
</feature>
<dbReference type="STRING" id="59374.FSU_1194"/>
<dbReference type="Proteomes" id="UP000001497">
    <property type="component" value="Chromosome"/>
</dbReference>
<gene>
    <name evidence="3" type="ordered locus">Fisuc_0756</name>
    <name evidence="4" type="ordered locus">FSU_1194</name>
</gene>
<dbReference type="EMBL" id="CP001792">
    <property type="protein sequence ID" value="ACX74366.1"/>
    <property type="molecule type" value="Genomic_DNA"/>
</dbReference>
<dbReference type="PANTHER" id="PTHR39201:SF1">
    <property type="entry name" value="FLAVODOXIN-LIKE DOMAIN-CONTAINING PROTEIN"/>
    <property type="match status" value="1"/>
</dbReference>